<dbReference type="InterPro" id="IPR038026">
    <property type="entry name" value="MtlR-like_sf"/>
</dbReference>
<dbReference type="OrthoDB" id="5890995at2"/>
<accession>A0A1Z2SKM9</accession>
<dbReference type="SUPFAM" id="SSF158668">
    <property type="entry name" value="MtlR-like"/>
    <property type="match status" value="1"/>
</dbReference>
<proteinExistence type="predicted"/>
<dbReference type="AlphaFoldDB" id="A0A1Z2SKM9"/>
<dbReference type="RefSeq" id="WP_088134888.1">
    <property type="nucleotide sequence ID" value="NZ_CP018836.1"/>
</dbReference>
<reference evidence="1 2" key="1">
    <citation type="submission" date="2016-12" db="EMBL/GenBank/DDBJ databases">
        <authorList>
            <person name="Song W.-J."/>
            <person name="Kurnit D.M."/>
        </authorList>
    </citation>
    <scope>NUCLEOTIDE SEQUENCE [LARGE SCALE GENOMIC DNA]</scope>
    <source>
        <strain evidence="1 2">ATCC 43942</strain>
    </source>
</reference>
<dbReference type="KEGG" id="vga:BSQ33_18555"/>
<sequence>MKIENEIDKLLQLDDSMKISVLGFSLIEEKVERLIELCLDSEHRVEITKMSTMIKVDLAVGLGVLPSDYKGLIKKLYQLRNEYAHKIYIESFPKQIDHIESSLSISQRDALKEIERELSQIEILRYATFSTIFSIEQCVKNYTNKLETDKKIREHKFNPPFALGIGIPFPSEKIINSLLENKWSILLQQSAQRALDAMNITKQINGR</sequence>
<name>A0A1Z2SKM9_VIBGA</name>
<evidence type="ECO:0000313" key="1">
    <source>
        <dbReference type="EMBL" id="ASA57742.1"/>
    </source>
</evidence>
<dbReference type="EMBL" id="CP018836">
    <property type="protein sequence ID" value="ASA57742.1"/>
    <property type="molecule type" value="Genomic_DNA"/>
</dbReference>
<dbReference type="Proteomes" id="UP000196708">
    <property type="component" value="Chromosome 2"/>
</dbReference>
<gene>
    <name evidence="1" type="ORF">BSQ33_18555</name>
</gene>
<protein>
    <submittedName>
        <fullName evidence="1">Uncharacterized protein</fullName>
    </submittedName>
</protein>
<organism evidence="1 2">
    <name type="scientific">Vibrio gazogenes</name>
    <dbReference type="NCBI Taxonomy" id="687"/>
    <lineage>
        <taxon>Bacteria</taxon>
        <taxon>Pseudomonadati</taxon>
        <taxon>Pseudomonadota</taxon>
        <taxon>Gammaproteobacteria</taxon>
        <taxon>Vibrionales</taxon>
        <taxon>Vibrionaceae</taxon>
        <taxon>Vibrio</taxon>
    </lineage>
</organism>
<evidence type="ECO:0000313" key="2">
    <source>
        <dbReference type="Proteomes" id="UP000196708"/>
    </source>
</evidence>